<evidence type="ECO:0000256" key="2">
    <source>
        <dbReference type="ARBA" id="ARBA00022737"/>
    </source>
</evidence>
<evidence type="ECO:0000259" key="3">
    <source>
        <dbReference type="Pfam" id="PF07705"/>
    </source>
</evidence>
<gene>
    <name evidence="5" type="ORF">ENU28_01780</name>
</gene>
<evidence type="ECO:0000256" key="1">
    <source>
        <dbReference type="ARBA" id="ARBA00022441"/>
    </source>
</evidence>
<keyword evidence="2" id="KW-0677">Repeat</keyword>
<feature type="domain" description="Secretion system C-terminal sorting" evidence="4">
    <location>
        <begin position="1002"/>
        <end position="1070"/>
    </location>
</feature>
<proteinExistence type="predicted"/>
<dbReference type="Pfam" id="PF07705">
    <property type="entry name" value="CARDB"/>
    <property type="match status" value="1"/>
</dbReference>
<reference evidence="5" key="1">
    <citation type="journal article" date="2020" name="mSystems">
        <title>Genome- and Community-Level Interaction Insights into Carbon Utilization and Element Cycling Functions of Hydrothermarchaeota in Hydrothermal Sediment.</title>
        <authorList>
            <person name="Zhou Z."/>
            <person name="Liu Y."/>
            <person name="Xu W."/>
            <person name="Pan J."/>
            <person name="Luo Z.H."/>
            <person name="Li M."/>
        </authorList>
    </citation>
    <scope>NUCLEOTIDE SEQUENCE [LARGE SCALE GENOMIC DNA]</scope>
    <source>
        <strain evidence="5">SpSt-655</strain>
    </source>
</reference>
<dbReference type="PANTHER" id="PTHR24412">
    <property type="entry name" value="KELCH PROTEIN"/>
    <property type="match status" value="1"/>
</dbReference>
<organism evidence="5">
    <name type="scientific">candidate division WOR-3 bacterium</name>
    <dbReference type="NCBI Taxonomy" id="2052148"/>
    <lineage>
        <taxon>Bacteria</taxon>
        <taxon>Bacteria division WOR-3</taxon>
    </lineage>
</organism>
<dbReference type="InterPro" id="IPR015915">
    <property type="entry name" value="Kelch-typ_b-propeller"/>
</dbReference>
<dbReference type="InterPro" id="IPR013783">
    <property type="entry name" value="Ig-like_fold"/>
</dbReference>
<evidence type="ECO:0000259" key="4">
    <source>
        <dbReference type="Pfam" id="PF18962"/>
    </source>
</evidence>
<dbReference type="NCBIfam" id="TIGR04183">
    <property type="entry name" value="Por_Secre_tail"/>
    <property type="match status" value="1"/>
</dbReference>
<dbReference type="InterPro" id="IPR026444">
    <property type="entry name" value="Secre_tail"/>
</dbReference>
<sequence length="1071" mass="119011">MKGKLSILILLLGFVYLFAANPWDFMMPPKDGKFPPDRTHLNKTCSIKAEVNYHGTDQPPFGTVVRTFYISTPTSYAGGGITWAKAINKFYLLQFSSSYVDGIYKVDFDSLTIRQVVIQNRPNFGGSTADLWWGIAYNDRSGNLWVTSVTDASTTAPCYAIQLTKMDALGDTFRWMGTAADSFNLWTCEANYWYAGMDYCPQKRYFYISKAYSASQRRWWQVDLDNKEIKGWKENTSYIYAERMQSCFYRPLSAVPPGTDTFWVLTGGWNSGQIKQFDTNATFVRSAAANPYYCADIDIWEPTNIDLDSTVYAFMQFSVYNGSQVIVQQVSMGLKWGDVVRVHDAKPTAILSPSLNIDTTAAITPTAKVKNSGSYTESFWTYFTIEHPTAGLLYSDSLFLQDIPSGKETLLTYTPWNAHIRDTILITLRTYFEGDEFQRNDTLRQKTFVRVLDAGVVTILVPKQDTILNVGDLVQPKAIVKNFGNVNTGSFNLWFRIGTVFTEFVQVSDLAPGEEREVSASGVWEAEGGSWTCQVNTALTNDMNPTNNLKLSRFIVGEVDVGPTRIVWPAGMVQWDTLTPKPVKAKIKNYSANIRVSTQATFQIRKGDSLYFDATVSVSNLEPGEEREVTFGNFLPKDTGAYNSLVYTMLAGDRNPNNDTLRGSFVVTKVVIPAGWSRMADVSGAAKPVKSGGALCALGDKIYALVGNNTRDLMVYDVNTNTWTKKSEVPLSGLTTKKKNVKKGASICTDGENIYVIKGNNTQEFWRYKIAVDSWKEYQVGFSKGIKGSSMAWDGDSFIYVICGSSNNEWKRFNRYTETFEACNPASLPADKWKTGSWIVYVPGETARIYALRVGGKTNEFYMIPIGGTAVTKPEMPLVGSTNKKKKAKEGSAGVYVPSQGRIYALKGGNTLEFFSFNTANDSWKIELDVGQPAGTPAKKVKGGGALTYSEAGNGVFAFVGSGTNEFWCFGFSSELMASKSLPTAIQGNVLNNKEFVLTITPTRDYLKVSYTLPVNTKASLKIYNILGEIVYNATSDKGSFVIDKKNFATGIYILKFVANEYRATKKLVIH</sequence>
<dbReference type="Pfam" id="PF18962">
    <property type="entry name" value="Por_Secre_tail"/>
    <property type="match status" value="1"/>
</dbReference>
<dbReference type="SUPFAM" id="SSF63825">
    <property type="entry name" value="YWTD domain"/>
    <property type="match status" value="1"/>
</dbReference>
<feature type="domain" description="CARDB" evidence="3">
    <location>
        <begin position="469"/>
        <end position="544"/>
    </location>
</feature>
<dbReference type="InterPro" id="IPR011635">
    <property type="entry name" value="CARDB"/>
</dbReference>
<accession>A0A7V4FG82</accession>
<dbReference type="EMBL" id="DTBX01000066">
    <property type="protein sequence ID" value="HGQ55178.1"/>
    <property type="molecule type" value="Genomic_DNA"/>
</dbReference>
<comment type="caution">
    <text evidence="5">The sequence shown here is derived from an EMBL/GenBank/DDBJ whole genome shotgun (WGS) entry which is preliminary data.</text>
</comment>
<evidence type="ECO:0000313" key="5">
    <source>
        <dbReference type="EMBL" id="HGQ55178.1"/>
    </source>
</evidence>
<dbReference type="Gene3D" id="2.60.40.10">
    <property type="entry name" value="Immunoglobulins"/>
    <property type="match status" value="1"/>
</dbReference>
<dbReference type="PANTHER" id="PTHR24412:SF489">
    <property type="entry name" value="RING FINGER DOMAIN AND KELCH REPEAT-CONTAINING PROTEIN DDB_G0271372"/>
    <property type="match status" value="1"/>
</dbReference>
<keyword evidence="1" id="KW-0880">Kelch repeat</keyword>
<name>A0A7V4FG82_UNCW3</name>
<protein>
    <submittedName>
        <fullName evidence="5">T9SS type A sorting domain-containing protein</fullName>
    </submittedName>
</protein>
<dbReference type="Gene3D" id="2.120.10.80">
    <property type="entry name" value="Kelch-type beta propeller"/>
    <property type="match status" value="1"/>
</dbReference>
<dbReference type="AlphaFoldDB" id="A0A7V4FG82"/>
<dbReference type="SUPFAM" id="SSF117281">
    <property type="entry name" value="Kelch motif"/>
    <property type="match status" value="1"/>
</dbReference>